<protein>
    <submittedName>
        <fullName evidence="2">PspA/IM30 family protein</fullName>
    </submittedName>
</protein>
<dbReference type="Pfam" id="PF04012">
    <property type="entry name" value="PspA_IM30"/>
    <property type="match status" value="1"/>
</dbReference>
<proteinExistence type="inferred from homology"/>
<accession>A0A0N7M1Z9</accession>
<evidence type="ECO:0000256" key="1">
    <source>
        <dbReference type="ARBA" id="ARBA00043985"/>
    </source>
</evidence>
<reference evidence="2 3" key="1">
    <citation type="submission" date="2015-09" db="EMBL/GenBank/DDBJ databases">
        <authorList>
            <consortium name="Swine Surveillance"/>
        </authorList>
    </citation>
    <scope>NUCLEOTIDE SEQUENCE [LARGE SCALE GENOMIC DNA]</scope>
    <source>
        <strain evidence="2 3">CECT 8383</strain>
    </source>
</reference>
<dbReference type="RefSeq" id="WP_058318782.1">
    <property type="nucleotide sequence ID" value="NZ_CYSF01000007.1"/>
</dbReference>
<sequence>MFSTLKTLIQGTNARAEERLRDVHAIELIDQKIREAEAGLKNAKFSLASLIQKQRSEAAQLTRIEGQITDLTDRATAALADARDDLAAQAAEAIASLENEATLRRQTVERLDARVLQLQNAVERASRRILDLKQGAIAARAVRREQVAQKGLSRHIAHDSAFDDAEALIEQVLGAEDPFEQAQILHEIDSGLKPDSALSKLADAGYGAAQKVTGSAVLARLKTA</sequence>
<dbReference type="OrthoDB" id="7999550at2"/>
<keyword evidence="3" id="KW-1185">Reference proteome</keyword>
<dbReference type="AlphaFoldDB" id="A0A0N7M1Z9"/>
<evidence type="ECO:0000313" key="2">
    <source>
        <dbReference type="EMBL" id="CUH84715.1"/>
    </source>
</evidence>
<dbReference type="Proteomes" id="UP000051681">
    <property type="component" value="Unassembled WGS sequence"/>
</dbReference>
<name>A0A0N7M1Z9_9RHOB</name>
<organism evidence="2 3">
    <name type="scientific">Thalassovita mediterranea</name>
    <dbReference type="NCBI Taxonomy" id="340021"/>
    <lineage>
        <taxon>Bacteria</taxon>
        <taxon>Pseudomonadati</taxon>
        <taxon>Pseudomonadota</taxon>
        <taxon>Alphaproteobacteria</taxon>
        <taxon>Rhodobacterales</taxon>
        <taxon>Roseobacteraceae</taxon>
        <taxon>Thalassovita</taxon>
    </lineage>
</organism>
<comment type="similarity">
    <text evidence="1">Belongs to the PspA/Vipp/IM30 family.</text>
</comment>
<dbReference type="InterPro" id="IPR007157">
    <property type="entry name" value="PspA_VIPP1"/>
</dbReference>
<dbReference type="STRING" id="340021.TM5383_01927"/>
<gene>
    <name evidence="2" type="ORF">TM5383_01927</name>
</gene>
<evidence type="ECO:0000313" key="3">
    <source>
        <dbReference type="Proteomes" id="UP000051681"/>
    </source>
</evidence>
<dbReference type="EMBL" id="CYSF01000007">
    <property type="protein sequence ID" value="CUH84715.1"/>
    <property type="molecule type" value="Genomic_DNA"/>
</dbReference>